<evidence type="ECO:0000259" key="2">
    <source>
        <dbReference type="Pfam" id="PF20152"/>
    </source>
</evidence>
<feature type="transmembrane region" description="Helical" evidence="1">
    <location>
        <begin position="148"/>
        <end position="169"/>
    </location>
</feature>
<keyword evidence="1" id="KW-0472">Membrane</keyword>
<evidence type="ECO:0000313" key="4">
    <source>
        <dbReference type="Proteomes" id="UP000092154"/>
    </source>
</evidence>
<keyword evidence="4" id="KW-1185">Reference proteome</keyword>
<feature type="transmembrane region" description="Helical" evidence="1">
    <location>
        <begin position="45"/>
        <end position="68"/>
    </location>
</feature>
<gene>
    <name evidence="3" type="ORF">K503DRAFT_788388</name>
</gene>
<accession>A0A1B7MD62</accession>
<dbReference type="Pfam" id="PF20152">
    <property type="entry name" value="DUF6534"/>
    <property type="match status" value="1"/>
</dbReference>
<feature type="non-terminal residue" evidence="3">
    <location>
        <position position="170"/>
    </location>
</feature>
<evidence type="ECO:0000313" key="3">
    <source>
        <dbReference type="EMBL" id="OAX30535.1"/>
    </source>
</evidence>
<reference evidence="3 4" key="1">
    <citation type="submission" date="2016-06" db="EMBL/GenBank/DDBJ databases">
        <title>Comparative genomics of the ectomycorrhizal sister species Rhizopogon vinicolor and Rhizopogon vesiculosus (Basidiomycota: Boletales) reveals a divergence of the mating type B locus.</title>
        <authorList>
            <consortium name="DOE Joint Genome Institute"/>
            <person name="Mujic A.B."/>
            <person name="Kuo A."/>
            <person name="Tritt A."/>
            <person name="Lipzen A."/>
            <person name="Chen C."/>
            <person name="Johnson J."/>
            <person name="Sharma A."/>
            <person name="Barry K."/>
            <person name="Grigoriev I.V."/>
            <person name="Spatafora J.W."/>
        </authorList>
    </citation>
    <scope>NUCLEOTIDE SEQUENCE [LARGE SCALE GENOMIC DNA]</scope>
    <source>
        <strain evidence="3 4">AM-OR11-026</strain>
    </source>
</reference>
<feature type="non-terminal residue" evidence="3">
    <location>
        <position position="1"/>
    </location>
</feature>
<feature type="transmembrane region" description="Helical" evidence="1">
    <location>
        <begin position="114"/>
        <end position="136"/>
    </location>
</feature>
<feature type="transmembrane region" description="Helical" evidence="1">
    <location>
        <begin position="80"/>
        <end position="102"/>
    </location>
</feature>
<keyword evidence="1" id="KW-1133">Transmembrane helix</keyword>
<dbReference type="AlphaFoldDB" id="A0A1B7MD62"/>
<dbReference type="InParanoid" id="A0A1B7MD62"/>
<proteinExistence type="predicted"/>
<dbReference type="InterPro" id="IPR045339">
    <property type="entry name" value="DUF6534"/>
</dbReference>
<protein>
    <recommendedName>
        <fullName evidence="2">DUF6534 domain-containing protein</fullName>
    </recommendedName>
</protein>
<evidence type="ECO:0000256" key="1">
    <source>
        <dbReference type="SAM" id="Phobius"/>
    </source>
</evidence>
<dbReference type="OrthoDB" id="3262409at2759"/>
<dbReference type="Proteomes" id="UP000092154">
    <property type="component" value="Unassembled WGS sequence"/>
</dbReference>
<sequence>YPNDGMTFKAMCDTAHQILGTIGVWQYLVSNYGNYVFPEETHVPLFLAIVFSVIVSTMAKLSLTYIIWQLSDGIRIFPAFLIPAALAQLVIACVEGLTNISVQNLYNLRAYPTAGNAIAAGTDIVIAMIMCTLLARRRQGLSKRTDSMLARLIILSVNCGLWTSAFALLT</sequence>
<keyword evidence="1" id="KW-0812">Transmembrane</keyword>
<organism evidence="3 4">
    <name type="scientific">Rhizopogon vinicolor AM-OR11-026</name>
    <dbReference type="NCBI Taxonomy" id="1314800"/>
    <lineage>
        <taxon>Eukaryota</taxon>
        <taxon>Fungi</taxon>
        <taxon>Dikarya</taxon>
        <taxon>Basidiomycota</taxon>
        <taxon>Agaricomycotina</taxon>
        <taxon>Agaricomycetes</taxon>
        <taxon>Agaricomycetidae</taxon>
        <taxon>Boletales</taxon>
        <taxon>Suillineae</taxon>
        <taxon>Rhizopogonaceae</taxon>
        <taxon>Rhizopogon</taxon>
    </lineage>
</organism>
<feature type="domain" description="DUF6534" evidence="2">
    <location>
        <begin position="120"/>
        <end position="168"/>
    </location>
</feature>
<dbReference type="EMBL" id="KV450312">
    <property type="protein sequence ID" value="OAX30535.1"/>
    <property type="molecule type" value="Genomic_DNA"/>
</dbReference>
<name>A0A1B7MD62_9AGAM</name>